<evidence type="ECO:0000256" key="15">
    <source>
        <dbReference type="ARBA" id="ARBA00023136"/>
    </source>
</evidence>
<gene>
    <name evidence="20" type="ORF">ABR85_12675</name>
</gene>
<dbReference type="CDD" id="cd03494">
    <property type="entry name" value="SQR_TypeC_SdhD"/>
    <property type="match status" value="1"/>
</dbReference>
<keyword evidence="12 16" id="KW-0249">Electron transport</keyword>
<evidence type="ECO:0000256" key="14">
    <source>
        <dbReference type="ARBA" id="ARBA00023004"/>
    </source>
</evidence>
<dbReference type="GO" id="GO:0005886">
    <property type="term" value="C:plasma membrane"/>
    <property type="evidence" value="ECO:0007669"/>
    <property type="project" value="UniProtKB-SubCell"/>
</dbReference>
<evidence type="ECO:0000256" key="3">
    <source>
        <dbReference type="ARBA" id="ARBA00005163"/>
    </source>
</evidence>
<dbReference type="GO" id="GO:0020037">
    <property type="term" value="F:heme binding"/>
    <property type="evidence" value="ECO:0007669"/>
    <property type="project" value="InterPro"/>
</dbReference>
<dbReference type="PIRSF" id="PIRSF000169">
    <property type="entry name" value="SDH_D"/>
    <property type="match status" value="1"/>
</dbReference>
<keyword evidence="8 16" id="KW-0816">Tricarboxylic acid cycle</keyword>
<keyword evidence="6 16" id="KW-1003">Cell membrane</keyword>
<evidence type="ECO:0000256" key="10">
    <source>
        <dbReference type="ARBA" id="ARBA00022692"/>
    </source>
</evidence>
<accession>A0A0R2SYY1</accession>
<dbReference type="InterPro" id="IPR014312">
    <property type="entry name" value="Succ_DH_anchor"/>
</dbReference>
<evidence type="ECO:0000256" key="4">
    <source>
        <dbReference type="ARBA" id="ARBA00019425"/>
    </source>
</evidence>
<keyword evidence="9 18" id="KW-0349">Heme</keyword>
<feature type="transmembrane region" description="Helical" evidence="19">
    <location>
        <begin position="20"/>
        <end position="39"/>
    </location>
</feature>
<evidence type="ECO:0000256" key="18">
    <source>
        <dbReference type="PIRSR" id="PIRSR000169-2"/>
    </source>
</evidence>
<evidence type="ECO:0000256" key="19">
    <source>
        <dbReference type="SAM" id="Phobius"/>
    </source>
</evidence>
<evidence type="ECO:0000256" key="1">
    <source>
        <dbReference type="ARBA" id="ARBA00004050"/>
    </source>
</evidence>
<keyword evidence="15 16" id="KW-0472">Membrane</keyword>
<comment type="function">
    <text evidence="1 16">Membrane-anchoring subunit of succinate dehydrogenase (SDH).</text>
</comment>
<keyword evidence="7 16" id="KW-0997">Cell inner membrane</keyword>
<evidence type="ECO:0000313" key="20">
    <source>
        <dbReference type="EMBL" id="KRO80229.1"/>
    </source>
</evidence>
<dbReference type="InterPro" id="IPR000701">
    <property type="entry name" value="SuccDH_FuR_B_TM-su"/>
</dbReference>
<dbReference type="GO" id="GO:0046872">
    <property type="term" value="F:metal ion binding"/>
    <property type="evidence" value="ECO:0007669"/>
    <property type="project" value="UniProtKB-KW"/>
</dbReference>
<dbReference type="InterPro" id="IPR034804">
    <property type="entry name" value="SQR/QFR_C/D"/>
</dbReference>
<comment type="cofactor">
    <cofactor evidence="18">
        <name>heme</name>
        <dbReference type="ChEBI" id="CHEBI:30413"/>
    </cofactor>
    <text evidence="18">The heme is bound between the two transmembrane subunits.</text>
</comment>
<dbReference type="AlphaFoldDB" id="A0A0R2SYY1"/>
<evidence type="ECO:0000256" key="5">
    <source>
        <dbReference type="ARBA" id="ARBA00022448"/>
    </source>
</evidence>
<reference evidence="20 21" key="1">
    <citation type="submission" date="2015-10" db="EMBL/GenBank/DDBJ databases">
        <title>Metagenome-Assembled Genomes uncover a global brackish microbiome.</title>
        <authorList>
            <person name="Hugerth L.W."/>
            <person name="Larsson J."/>
            <person name="Alneberg J."/>
            <person name="Lindh M.V."/>
            <person name="Legrand C."/>
            <person name="Pinhassi J."/>
            <person name="Andersson A.F."/>
        </authorList>
    </citation>
    <scope>NUCLEOTIDE SEQUENCE [LARGE SCALE GENOMIC DNA]</scope>
    <source>
        <strain evidence="20">BACL22 MAG-120619-bin3</strain>
    </source>
</reference>
<feature type="binding site" description="axial binding residue" evidence="18">
    <location>
        <position position="71"/>
    </location>
    <ligand>
        <name>heme</name>
        <dbReference type="ChEBI" id="CHEBI:30413"/>
        <note>ligand shared with second transmembrane subunit</note>
    </ligand>
    <ligandPart>
        <name>Fe</name>
        <dbReference type="ChEBI" id="CHEBI:18248"/>
    </ligandPart>
</feature>
<dbReference type="EMBL" id="LICD01000115">
    <property type="protein sequence ID" value="KRO80229.1"/>
    <property type="molecule type" value="Genomic_DNA"/>
</dbReference>
<comment type="pathway">
    <text evidence="3 16">Carbohydrate metabolism; tricarboxylic acid cycle.</text>
</comment>
<dbReference type="GO" id="GO:0017004">
    <property type="term" value="P:cytochrome complex assembly"/>
    <property type="evidence" value="ECO:0007669"/>
    <property type="project" value="TreeGrafter"/>
</dbReference>
<evidence type="ECO:0000313" key="21">
    <source>
        <dbReference type="Proteomes" id="UP000051242"/>
    </source>
</evidence>
<feature type="transmembrane region" description="Helical" evidence="19">
    <location>
        <begin position="59"/>
        <end position="79"/>
    </location>
</feature>
<sequence length="122" mass="13523">MVTSATNFSRTGLSDWLVQRVSAVVLLAYSLFVFGVFILNPELSFEQWSGIFSNNAVRIFSLMSVLALCGHAWIGMWTVATDYLTTLQLGSAATFVRLAFQLGCAILITVYLLWGIQIFWGS</sequence>
<dbReference type="Pfam" id="PF01127">
    <property type="entry name" value="Sdh_cyt"/>
    <property type="match status" value="1"/>
</dbReference>
<dbReference type="NCBIfam" id="TIGR02968">
    <property type="entry name" value="succ_dehyd_anc"/>
    <property type="match status" value="1"/>
</dbReference>
<dbReference type="SUPFAM" id="SSF81343">
    <property type="entry name" value="Fumarate reductase respiratory complex transmembrane subunits"/>
    <property type="match status" value="1"/>
</dbReference>
<dbReference type="PANTHER" id="PTHR38689:SF1">
    <property type="entry name" value="SUCCINATE DEHYDROGENASE HYDROPHOBIC MEMBRANE ANCHOR SUBUNIT"/>
    <property type="match status" value="1"/>
</dbReference>
<dbReference type="Gene3D" id="1.20.1300.10">
    <property type="entry name" value="Fumarate reductase/succinate dehydrogenase, transmembrane subunit"/>
    <property type="match status" value="1"/>
</dbReference>
<evidence type="ECO:0000256" key="11">
    <source>
        <dbReference type="ARBA" id="ARBA00022723"/>
    </source>
</evidence>
<dbReference type="GO" id="GO:0009055">
    <property type="term" value="F:electron transfer activity"/>
    <property type="evidence" value="ECO:0007669"/>
    <property type="project" value="TreeGrafter"/>
</dbReference>
<keyword evidence="11 18" id="KW-0479">Metal-binding</keyword>
<evidence type="ECO:0000256" key="16">
    <source>
        <dbReference type="PIRNR" id="PIRNR000169"/>
    </source>
</evidence>
<keyword evidence="14 18" id="KW-0408">Iron</keyword>
<protein>
    <recommendedName>
        <fullName evidence="4 16">Succinate dehydrogenase hydrophobic membrane anchor subunit</fullName>
    </recommendedName>
</protein>
<evidence type="ECO:0000256" key="7">
    <source>
        <dbReference type="ARBA" id="ARBA00022519"/>
    </source>
</evidence>
<evidence type="ECO:0000256" key="8">
    <source>
        <dbReference type="ARBA" id="ARBA00022532"/>
    </source>
</evidence>
<feature type="binding site" evidence="17">
    <location>
        <position position="83"/>
    </location>
    <ligand>
        <name>a ubiquinone</name>
        <dbReference type="ChEBI" id="CHEBI:16389"/>
    </ligand>
</feature>
<dbReference type="UniPathway" id="UPA00223"/>
<dbReference type="Proteomes" id="UP000051242">
    <property type="component" value="Unassembled WGS sequence"/>
</dbReference>
<organism evidence="20 21">
    <name type="scientific">OM182 bacterium BACL3 MAG-120619-bin3</name>
    <dbReference type="NCBI Taxonomy" id="1655593"/>
    <lineage>
        <taxon>Bacteria</taxon>
        <taxon>Pseudomonadati</taxon>
        <taxon>Pseudomonadota</taxon>
        <taxon>Gammaproteobacteria</taxon>
        <taxon>OMG group</taxon>
        <taxon>OM182 clade</taxon>
    </lineage>
</organism>
<dbReference type="GO" id="GO:0006099">
    <property type="term" value="P:tricarboxylic acid cycle"/>
    <property type="evidence" value="ECO:0007669"/>
    <property type="project" value="UniProtKB-UniRule"/>
</dbReference>
<evidence type="ECO:0000256" key="6">
    <source>
        <dbReference type="ARBA" id="ARBA00022475"/>
    </source>
</evidence>
<evidence type="ECO:0000256" key="13">
    <source>
        <dbReference type="ARBA" id="ARBA00022989"/>
    </source>
</evidence>
<evidence type="ECO:0000256" key="12">
    <source>
        <dbReference type="ARBA" id="ARBA00022982"/>
    </source>
</evidence>
<keyword evidence="5 16" id="KW-0813">Transport</keyword>
<comment type="caution">
    <text evidence="20">The sequence shown here is derived from an EMBL/GenBank/DDBJ whole genome shotgun (WGS) entry which is preliminary data.</text>
</comment>
<keyword evidence="10 19" id="KW-0812">Transmembrane</keyword>
<evidence type="ECO:0000256" key="9">
    <source>
        <dbReference type="ARBA" id="ARBA00022617"/>
    </source>
</evidence>
<name>A0A0R2SYY1_9GAMM</name>
<evidence type="ECO:0000256" key="17">
    <source>
        <dbReference type="PIRSR" id="PIRSR000169-1"/>
    </source>
</evidence>
<dbReference type="PANTHER" id="PTHR38689">
    <property type="entry name" value="SUCCINATE DEHYDROGENASE HYDROPHOBIC MEMBRANE ANCHOR SUBUNIT"/>
    <property type="match status" value="1"/>
</dbReference>
<feature type="transmembrane region" description="Helical" evidence="19">
    <location>
        <begin position="99"/>
        <end position="120"/>
    </location>
</feature>
<evidence type="ECO:0000256" key="2">
    <source>
        <dbReference type="ARBA" id="ARBA00004429"/>
    </source>
</evidence>
<keyword evidence="13 19" id="KW-1133">Transmembrane helix</keyword>
<proteinExistence type="predicted"/>
<comment type="subcellular location">
    <subcellularLocation>
        <location evidence="2 16">Cell inner membrane</location>
        <topology evidence="2 16">Multi-pass membrane protein</topology>
    </subcellularLocation>
</comment>